<dbReference type="InterPro" id="IPR021096">
    <property type="entry name" value="Vibrio_phage_VSK_Orf152"/>
</dbReference>
<feature type="region of interest" description="Disordered" evidence="1">
    <location>
        <begin position="247"/>
        <end position="277"/>
    </location>
</feature>
<evidence type="ECO:0000313" key="3">
    <source>
        <dbReference type="Proteomes" id="UP000251037"/>
    </source>
</evidence>
<dbReference type="InterPro" id="IPR021077">
    <property type="entry name" value="Phage_phi-Lf_Orf112"/>
</dbReference>
<name>A0A2Z4QH55_9VIRU</name>
<evidence type="ECO:0000313" key="2">
    <source>
        <dbReference type="EMBL" id="AWY09610.1"/>
    </source>
</evidence>
<evidence type="ECO:0000256" key="1">
    <source>
        <dbReference type="SAM" id="MobiDB-lite"/>
    </source>
</evidence>
<accession>A0A2Z4QH55</accession>
<dbReference type="Pfam" id="PF12472">
    <property type="entry name" value="DUF3693"/>
    <property type="match status" value="1"/>
</dbReference>
<organism evidence="2 3">
    <name type="scientific">Xanthomonas phage phiLf2</name>
    <dbReference type="NCBI Taxonomy" id="3071317"/>
    <lineage>
        <taxon>Viruses</taxon>
        <taxon>Monodnaviria</taxon>
        <taxon>Loebvirae</taxon>
        <taxon>Hofneiviricota</taxon>
        <taxon>Faserviricetes</taxon>
        <taxon>Tubulavirales</taxon>
        <taxon>Inoviridae</taxon>
        <taxon>Lophivirus</taxon>
        <taxon>Lophivirus Lf2</taxon>
    </lineage>
</organism>
<keyword evidence="3" id="KW-1185">Reference proteome</keyword>
<dbReference type="Pfam" id="PF12375">
    <property type="entry name" value="DUF3653"/>
    <property type="match status" value="1"/>
</dbReference>
<sequence>MYSFHCPLCQEKPVMDHVNNLLDTVRKSCAIPSDNMLSKKIGVTRALISGWRVGRYPVPDARIAELCAMANLDGGEWMAKIHAEAAASPAEKALWRSVLDRLSAAAAVVALVVLAVHTGAHEAAVVAFSPLVMTDPLRIMYIMSGGYWHGLLLRSRRGGDHGPPHGVWRMRNKTLTGPWAGFSFQGGHLITPEGRSIAPSDLQWLSLTCTIAREWSTMMAEGRAKTPPKRPAGVIYLRDEFRKRQEKKAGLQRVDTGPAAKCAGLSSAPARRRKGRV</sequence>
<dbReference type="EMBL" id="MH218848">
    <property type="protein sequence ID" value="AWY09610.1"/>
    <property type="molecule type" value="Genomic_DNA"/>
</dbReference>
<protein>
    <submittedName>
        <fullName evidence="2">Uncharacterized protein</fullName>
    </submittedName>
</protein>
<proteinExistence type="predicted"/>
<dbReference type="Proteomes" id="UP000251037">
    <property type="component" value="Segment"/>
</dbReference>
<gene>
    <name evidence="2" type="ORF">phiLf2_ORF10</name>
</gene>
<reference evidence="2 3" key="1">
    <citation type="submission" date="2018-04" db="EMBL/GenBank/DDBJ databases">
        <title>Complete nucleotide sequence of a new phage phiLf2 that integrates into the chromosomal DNA of Xanthomonas campestris pv. campestris.</title>
        <authorList>
            <person name="Yeh T."/>
        </authorList>
    </citation>
    <scope>NUCLEOTIDE SEQUENCE [LARGE SCALE GENOMIC DNA]</scope>
    <source>
        <strain evidence="2 3">Xanthomonas campestris pv. campestris str. 8004</strain>
    </source>
</reference>